<dbReference type="SUPFAM" id="SSF52540">
    <property type="entry name" value="P-loop containing nucleoside triphosphate hydrolases"/>
    <property type="match status" value="1"/>
</dbReference>
<evidence type="ECO:0000313" key="7">
    <source>
        <dbReference type="EMBL" id="HJE91468.1"/>
    </source>
</evidence>
<dbReference type="PROSITE" id="PS51273">
    <property type="entry name" value="GATASE_TYPE_1"/>
    <property type="match status" value="1"/>
</dbReference>
<dbReference type="CDD" id="cd05389">
    <property type="entry name" value="CobQ_N"/>
    <property type="match status" value="1"/>
</dbReference>
<dbReference type="NCBIfam" id="NF001989">
    <property type="entry name" value="PRK00784.1"/>
    <property type="match status" value="1"/>
</dbReference>
<dbReference type="Pfam" id="PF01656">
    <property type="entry name" value="CbiA"/>
    <property type="match status" value="1"/>
</dbReference>
<dbReference type="CDD" id="cd01750">
    <property type="entry name" value="GATase1_CobQ"/>
    <property type="match status" value="1"/>
</dbReference>
<evidence type="ECO:0000256" key="2">
    <source>
        <dbReference type="ARBA" id="ARBA00022573"/>
    </source>
</evidence>
<evidence type="ECO:0000313" key="8">
    <source>
        <dbReference type="Proteomes" id="UP000776650"/>
    </source>
</evidence>
<comment type="pathway">
    <text evidence="1 4">Cofactor biosynthesis; adenosylcobalamin biosynthesis.</text>
</comment>
<dbReference type="InterPro" id="IPR033949">
    <property type="entry name" value="CobQ_GATase1"/>
</dbReference>
<dbReference type="Pfam" id="PF07685">
    <property type="entry name" value="GATase_3"/>
    <property type="match status" value="1"/>
</dbReference>
<dbReference type="Gene3D" id="3.40.50.880">
    <property type="match status" value="1"/>
</dbReference>
<feature type="domain" description="CobQ/CobB/MinD/ParA nucleotide binding" evidence="5">
    <location>
        <begin position="6"/>
        <end position="233"/>
    </location>
</feature>
<evidence type="ECO:0000259" key="5">
    <source>
        <dbReference type="Pfam" id="PF01656"/>
    </source>
</evidence>
<organism evidence="7 8">
    <name type="scientific">Dietzia timorensis</name>
    <dbReference type="NCBI Taxonomy" id="499555"/>
    <lineage>
        <taxon>Bacteria</taxon>
        <taxon>Bacillati</taxon>
        <taxon>Actinomycetota</taxon>
        <taxon>Actinomycetes</taxon>
        <taxon>Mycobacteriales</taxon>
        <taxon>Dietziaceae</taxon>
        <taxon>Dietzia</taxon>
    </lineage>
</organism>
<dbReference type="GO" id="GO:0015420">
    <property type="term" value="F:ABC-type vitamin B12 transporter activity"/>
    <property type="evidence" value="ECO:0007669"/>
    <property type="project" value="UniProtKB-UniRule"/>
</dbReference>
<dbReference type="EMBL" id="DYXM01000214">
    <property type="protein sequence ID" value="HJE91468.1"/>
    <property type="molecule type" value="Genomic_DNA"/>
</dbReference>
<proteinExistence type="inferred from homology"/>
<evidence type="ECO:0000256" key="1">
    <source>
        <dbReference type="ARBA" id="ARBA00004953"/>
    </source>
</evidence>
<dbReference type="InterPro" id="IPR002586">
    <property type="entry name" value="CobQ/CobB/MinD/ParA_Nub-bd_dom"/>
</dbReference>
<dbReference type="AlphaFoldDB" id="A0A921F5W9"/>
<name>A0A921F5W9_9ACTN</name>
<protein>
    <recommendedName>
        <fullName evidence="4">Cobyric acid synthase</fullName>
    </recommendedName>
</protein>
<sequence length="515" mass="54364">MPASAILIAGTTSDAGKSMVVAGLCRALARRGISVAPFKAQNMSNNSAVTADGGEIGRAQALQAEACGLAPSTLFNPVLLKPGSDHRSQVVVRGRVSGTITAADYHERRSHLRSVVADALDDLRDTYDVVLCEGAGSAAEVNLRDSDIANMGLAEAADIPVLIVGDIDRGGVLAHFLGTLAALGTDDQTRVAGFIVNKFRGDLSLLRPGLDWVEETTGRVVLGVVPFLTDLWIDTEDGLGVTPGATVGRPQPPAGSRWLDVAAIRLPRVSNSTDVEALAMEPGVRVRWVDNPADVSAADFVVIPGSKSTVADLAWLRERGLDVAIADAHSDGAVIFGICGGFQMLSHRIDDAVESQHPGGPVSGLDLLPVDIEFSSSKTVQSLEGPVRLFEGNMTVQGYEIHHGQVRRNDAEPLHAVAGAPEGARRGNVYGSHIHGLFANDEWRRVFLRGALSARVPGFIVADDTCVASERMRQLDVIADAVEQALDVDAIVEMASSAPRFGPTLRLARGEEPAE</sequence>
<accession>A0A921F5W9</accession>
<dbReference type="PROSITE" id="PS51274">
    <property type="entry name" value="GATASE_COBBQ"/>
    <property type="match status" value="1"/>
</dbReference>
<dbReference type="PANTHER" id="PTHR21343">
    <property type="entry name" value="DETHIOBIOTIN SYNTHETASE"/>
    <property type="match status" value="1"/>
</dbReference>
<dbReference type="InterPro" id="IPR047045">
    <property type="entry name" value="CobQ_N"/>
</dbReference>
<feature type="active site" evidence="4">
    <location>
        <position position="435"/>
    </location>
</feature>
<dbReference type="Gene3D" id="3.40.50.300">
    <property type="entry name" value="P-loop containing nucleotide triphosphate hydrolases"/>
    <property type="match status" value="1"/>
</dbReference>
<dbReference type="HAMAP" id="MF_00028">
    <property type="entry name" value="CobQ"/>
    <property type="match status" value="1"/>
</dbReference>
<keyword evidence="3 4" id="KW-0315">Glutamine amidotransferase</keyword>
<evidence type="ECO:0000256" key="4">
    <source>
        <dbReference type="HAMAP-Rule" id="MF_00028"/>
    </source>
</evidence>
<dbReference type="InterPro" id="IPR027417">
    <property type="entry name" value="P-loop_NTPase"/>
</dbReference>
<keyword evidence="2 4" id="KW-0169">Cobalamin biosynthesis</keyword>
<feature type="active site" description="Nucleophile" evidence="4">
    <location>
        <position position="339"/>
    </location>
</feature>
<feature type="domain" description="CobB/CobQ-like glutamine amidotransferase" evidence="6">
    <location>
        <begin position="260"/>
        <end position="443"/>
    </location>
</feature>
<dbReference type="NCBIfam" id="TIGR00313">
    <property type="entry name" value="cobQ"/>
    <property type="match status" value="1"/>
</dbReference>
<dbReference type="InterPro" id="IPR004459">
    <property type="entry name" value="CobQ_synth"/>
</dbReference>
<dbReference type="SUPFAM" id="SSF52317">
    <property type="entry name" value="Class I glutamine amidotransferase-like"/>
    <property type="match status" value="1"/>
</dbReference>
<evidence type="ECO:0000259" key="6">
    <source>
        <dbReference type="Pfam" id="PF07685"/>
    </source>
</evidence>
<dbReference type="RefSeq" id="WP_303913855.1">
    <property type="nucleotide sequence ID" value="NZ_DYXM01000214.1"/>
</dbReference>
<reference evidence="7" key="2">
    <citation type="submission" date="2021-09" db="EMBL/GenBank/DDBJ databases">
        <authorList>
            <person name="Gilroy R."/>
        </authorList>
    </citation>
    <scope>NUCLEOTIDE SEQUENCE</scope>
    <source>
        <strain evidence="7">ChiGjej1B1-18357</strain>
    </source>
</reference>
<dbReference type="GO" id="GO:0009236">
    <property type="term" value="P:cobalamin biosynthetic process"/>
    <property type="evidence" value="ECO:0007669"/>
    <property type="project" value="UniProtKB-UniRule"/>
</dbReference>
<dbReference type="GO" id="GO:0003824">
    <property type="term" value="F:catalytic activity"/>
    <property type="evidence" value="ECO:0007669"/>
    <property type="project" value="InterPro"/>
</dbReference>
<evidence type="ECO:0000256" key="3">
    <source>
        <dbReference type="ARBA" id="ARBA00022962"/>
    </source>
</evidence>
<gene>
    <name evidence="4" type="primary">cobQ</name>
    <name evidence="7" type="ORF">K8V11_10715</name>
</gene>
<comment type="similarity">
    <text evidence="4">Belongs to the CobB/CobQ family. CobQ subfamily.</text>
</comment>
<comment type="function">
    <text evidence="4">Catalyzes amidations at positions B, D, E, and G on adenosylcobyrinic A,C-diamide. NH(2) groups are provided by glutamine, and one molecule of ATP is hydrogenolyzed for each amidation.</text>
</comment>
<dbReference type="PANTHER" id="PTHR21343:SF1">
    <property type="entry name" value="COBYRIC ACID SYNTHASE"/>
    <property type="match status" value="1"/>
</dbReference>
<comment type="caution">
    <text evidence="7">The sequence shown here is derived from an EMBL/GenBank/DDBJ whole genome shotgun (WGS) entry which is preliminary data.</text>
</comment>
<reference evidence="7" key="1">
    <citation type="journal article" date="2021" name="PeerJ">
        <title>Extensive microbial diversity within the chicken gut microbiome revealed by metagenomics and culture.</title>
        <authorList>
            <person name="Gilroy R."/>
            <person name="Ravi A."/>
            <person name="Getino M."/>
            <person name="Pursley I."/>
            <person name="Horton D.L."/>
            <person name="Alikhan N.F."/>
            <person name="Baker D."/>
            <person name="Gharbi K."/>
            <person name="Hall N."/>
            <person name="Watson M."/>
            <person name="Adriaenssens E.M."/>
            <person name="Foster-Nyarko E."/>
            <person name="Jarju S."/>
            <person name="Secka A."/>
            <person name="Antonio M."/>
            <person name="Oren A."/>
            <person name="Chaudhuri R.R."/>
            <person name="La Ragione R."/>
            <person name="Hildebrand F."/>
            <person name="Pallen M.J."/>
        </authorList>
    </citation>
    <scope>NUCLEOTIDE SEQUENCE</scope>
    <source>
        <strain evidence="7">ChiGjej1B1-18357</strain>
    </source>
</reference>
<dbReference type="InterPro" id="IPR011698">
    <property type="entry name" value="GATase_3"/>
</dbReference>
<dbReference type="Proteomes" id="UP000776650">
    <property type="component" value="Unassembled WGS sequence"/>
</dbReference>
<dbReference type="InterPro" id="IPR029062">
    <property type="entry name" value="Class_I_gatase-like"/>
</dbReference>